<dbReference type="InterPro" id="IPR036505">
    <property type="entry name" value="Amidase/PGRP_sf"/>
</dbReference>
<dbReference type="Proteomes" id="UP000199054">
    <property type="component" value="Unassembled WGS sequence"/>
</dbReference>
<evidence type="ECO:0000256" key="1">
    <source>
        <dbReference type="ARBA" id="ARBA00007553"/>
    </source>
</evidence>
<comment type="similarity">
    <text evidence="1">Belongs to the N-acetylmuramoyl-L-alanine amidase 2 family.</text>
</comment>
<dbReference type="SUPFAM" id="SSF55846">
    <property type="entry name" value="N-acetylmuramoyl-L-alanine amidase-like"/>
    <property type="match status" value="1"/>
</dbReference>
<proteinExistence type="inferred from homology"/>
<dbReference type="InterPro" id="IPR015510">
    <property type="entry name" value="PGRP"/>
</dbReference>
<evidence type="ECO:0000313" key="4">
    <source>
        <dbReference type="Proteomes" id="UP000199054"/>
    </source>
</evidence>
<accession>A0A1H8K1U2</accession>
<keyword evidence="4" id="KW-1185">Reference proteome</keyword>
<dbReference type="Gene3D" id="3.40.80.10">
    <property type="entry name" value="Peptidoglycan recognition protein-like"/>
    <property type="match status" value="1"/>
</dbReference>
<reference evidence="3 4" key="1">
    <citation type="submission" date="2016-10" db="EMBL/GenBank/DDBJ databases">
        <authorList>
            <person name="de Groot N.N."/>
        </authorList>
    </citation>
    <scope>NUCLEOTIDE SEQUENCE [LARGE SCALE GENOMIC DNA]</scope>
    <source>
        <strain evidence="3 4">DSM 8512</strain>
    </source>
</reference>
<dbReference type="Pfam" id="PF01471">
    <property type="entry name" value="PG_binding_1"/>
    <property type="match status" value="1"/>
</dbReference>
<dbReference type="AlphaFoldDB" id="A0A1H8K1U2"/>
<dbReference type="GO" id="GO:0009253">
    <property type="term" value="P:peptidoglycan catabolic process"/>
    <property type="evidence" value="ECO:0007669"/>
    <property type="project" value="InterPro"/>
</dbReference>
<gene>
    <name evidence="3" type="ORF">SAMN04489859_10202</name>
</gene>
<dbReference type="PANTHER" id="PTHR11022:SF41">
    <property type="entry name" value="PEPTIDOGLYCAN-RECOGNITION PROTEIN LC-RELATED"/>
    <property type="match status" value="1"/>
</dbReference>
<dbReference type="InterPro" id="IPR006619">
    <property type="entry name" value="PGRP_domain_met/bac"/>
</dbReference>
<dbReference type="InterPro" id="IPR002502">
    <property type="entry name" value="Amidase_domain"/>
</dbReference>
<dbReference type="SUPFAM" id="SSF47090">
    <property type="entry name" value="PGBD-like"/>
    <property type="match status" value="1"/>
</dbReference>
<organism evidence="3 4">
    <name type="scientific">Paracoccus alcaliphilus</name>
    <dbReference type="NCBI Taxonomy" id="34002"/>
    <lineage>
        <taxon>Bacteria</taxon>
        <taxon>Pseudomonadati</taxon>
        <taxon>Pseudomonadota</taxon>
        <taxon>Alphaproteobacteria</taxon>
        <taxon>Rhodobacterales</taxon>
        <taxon>Paracoccaceae</taxon>
        <taxon>Paracoccus</taxon>
    </lineage>
</organism>
<dbReference type="EMBL" id="FODE01000020">
    <property type="protein sequence ID" value="SEN86940.1"/>
    <property type="molecule type" value="Genomic_DNA"/>
</dbReference>
<evidence type="ECO:0000259" key="2">
    <source>
        <dbReference type="SMART" id="SM00701"/>
    </source>
</evidence>
<dbReference type="GO" id="GO:0008270">
    <property type="term" value="F:zinc ion binding"/>
    <property type="evidence" value="ECO:0007669"/>
    <property type="project" value="InterPro"/>
</dbReference>
<sequence>MTKDAIRSIQTGLAALGHDPGKADGLFGPKTRTAAERWLAADGKAAATQKPVSSTGAMIYQGAARYPVDEIIVHCSATAPAWLAGRPLADKLAEIRRWHTSPSNNWNDIGYHWIIDRDGQFLPGRAENVIGAHTGQQNKNRGTIGICLLGGLGSTERDPFSKNFTAGQDSSLRYLIGVVAELRFLRDSHCESSGLRGEYEQA</sequence>
<dbReference type="CDD" id="cd06583">
    <property type="entry name" value="PGRP"/>
    <property type="match status" value="1"/>
</dbReference>
<protein>
    <submittedName>
        <fullName evidence="3">N-acetylmuramoyl-L-alanine amidase</fullName>
    </submittedName>
</protein>
<dbReference type="InterPro" id="IPR036366">
    <property type="entry name" value="PGBDSf"/>
</dbReference>
<dbReference type="Gene3D" id="1.10.101.10">
    <property type="entry name" value="PGBD-like superfamily/PGBD"/>
    <property type="match status" value="1"/>
</dbReference>
<dbReference type="InterPro" id="IPR036365">
    <property type="entry name" value="PGBD-like_sf"/>
</dbReference>
<dbReference type="Pfam" id="PF01510">
    <property type="entry name" value="Amidase_2"/>
    <property type="match status" value="1"/>
</dbReference>
<name>A0A1H8K1U2_9RHOB</name>
<dbReference type="InterPro" id="IPR002477">
    <property type="entry name" value="Peptidoglycan-bd-like"/>
</dbReference>
<dbReference type="PANTHER" id="PTHR11022">
    <property type="entry name" value="PEPTIDOGLYCAN RECOGNITION PROTEIN"/>
    <property type="match status" value="1"/>
</dbReference>
<evidence type="ECO:0000313" key="3">
    <source>
        <dbReference type="EMBL" id="SEN86940.1"/>
    </source>
</evidence>
<dbReference type="SMART" id="SM00701">
    <property type="entry name" value="PGRP"/>
    <property type="match status" value="1"/>
</dbReference>
<dbReference type="GO" id="GO:0008745">
    <property type="term" value="F:N-acetylmuramoyl-L-alanine amidase activity"/>
    <property type="evidence" value="ECO:0007669"/>
    <property type="project" value="InterPro"/>
</dbReference>
<dbReference type="STRING" id="34002.SAMN04489859_10202"/>
<feature type="domain" description="Peptidoglycan recognition protein family" evidence="2">
    <location>
        <begin position="47"/>
        <end position="189"/>
    </location>
</feature>